<dbReference type="EMBL" id="BDSP01000025">
    <property type="protein sequence ID" value="GAX10807.1"/>
    <property type="molecule type" value="Genomic_DNA"/>
</dbReference>
<dbReference type="InterPro" id="IPR036282">
    <property type="entry name" value="Glutathione-S-Trfase_C_sf"/>
</dbReference>
<dbReference type="InterPro" id="IPR010987">
    <property type="entry name" value="Glutathione-S-Trfase_C-like"/>
</dbReference>
<dbReference type="Pfam" id="PF14497">
    <property type="entry name" value="GST_C_3"/>
    <property type="match status" value="1"/>
</dbReference>
<dbReference type="Proteomes" id="UP000198406">
    <property type="component" value="Unassembled WGS sequence"/>
</dbReference>
<dbReference type="InterPro" id="IPR036249">
    <property type="entry name" value="Thioredoxin-like_sf"/>
</dbReference>
<dbReference type="SUPFAM" id="SSF47616">
    <property type="entry name" value="GST C-terminal domain-like"/>
    <property type="match status" value="1"/>
</dbReference>
<dbReference type="SUPFAM" id="SSF52833">
    <property type="entry name" value="Thioredoxin-like"/>
    <property type="match status" value="1"/>
</dbReference>
<dbReference type="AlphaFoldDB" id="A0A1Z5J9Z7"/>
<evidence type="ECO:0000313" key="2">
    <source>
        <dbReference type="EMBL" id="GAX10807.1"/>
    </source>
</evidence>
<dbReference type="InterPro" id="IPR050213">
    <property type="entry name" value="GST_superfamily"/>
</dbReference>
<feature type="domain" description="GST C-terminal" evidence="1">
    <location>
        <begin position="108"/>
        <end position="247"/>
    </location>
</feature>
<dbReference type="Gene3D" id="1.20.1050.10">
    <property type="match status" value="1"/>
</dbReference>
<dbReference type="InterPro" id="IPR004046">
    <property type="entry name" value="GST_C"/>
</dbReference>
<organism evidence="2 3">
    <name type="scientific">Fistulifera solaris</name>
    <name type="common">Oleaginous diatom</name>
    <dbReference type="NCBI Taxonomy" id="1519565"/>
    <lineage>
        <taxon>Eukaryota</taxon>
        <taxon>Sar</taxon>
        <taxon>Stramenopiles</taxon>
        <taxon>Ochrophyta</taxon>
        <taxon>Bacillariophyta</taxon>
        <taxon>Bacillariophyceae</taxon>
        <taxon>Bacillariophycidae</taxon>
        <taxon>Naviculales</taxon>
        <taxon>Naviculaceae</taxon>
        <taxon>Fistulifera</taxon>
    </lineage>
</organism>
<sequence length="253" mass="28903">MTPRPPPEWTILYHGPLSFKGRGEFLRLMLEDAGVEYENSSDNLYGPTGVMDMFRGTPEDVDQDVAPFPLLFPPAIWHRPAQGDEVIVNQVAACLVYLGENLGYAPKSAAERARADCIMLNALDYISEGRRSFHPVEDKMSYKDQKEEGDKASKEFSKKRMPIYLHHFNKVVKKSGSHKPVAGGDHVTYADFALFHVLDASVVQFNTEFYDMAWDKCEVPALKEYYLWMKDRPNLERYFKSDRCPPFAGDSMM</sequence>
<comment type="caution">
    <text evidence="2">The sequence shown here is derived from an EMBL/GenBank/DDBJ whole genome shotgun (WGS) entry which is preliminary data.</text>
</comment>
<dbReference type="InParanoid" id="A0A1Z5J9Z7"/>
<dbReference type="OrthoDB" id="36636at2759"/>
<evidence type="ECO:0000313" key="3">
    <source>
        <dbReference type="Proteomes" id="UP000198406"/>
    </source>
</evidence>
<accession>A0A1Z5J9Z7</accession>
<protein>
    <recommendedName>
        <fullName evidence="1">GST C-terminal domain-containing protein</fullName>
    </recommendedName>
</protein>
<dbReference type="PANTHER" id="PTHR11571:SF263">
    <property type="entry name" value="GLUTATHIONE S-TRANSFERASE"/>
    <property type="match status" value="1"/>
</dbReference>
<keyword evidence="3" id="KW-1185">Reference proteome</keyword>
<dbReference type="PROSITE" id="PS50405">
    <property type="entry name" value="GST_CTER"/>
    <property type="match status" value="1"/>
</dbReference>
<dbReference type="CDD" id="cd03192">
    <property type="entry name" value="GST_C_Sigma_like"/>
    <property type="match status" value="1"/>
</dbReference>
<proteinExistence type="predicted"/>
<dbReference type="PANTHER" id="PTHR11571">
    <property type="entry name" value="GLUTATHIONE S-TRANSFERASE"/>
    <property type="match status" value="1"/>
</dbReference>
<reference evidence="2 3" key="1">
    <citation type="journal article" date="2015" name="Plant Cell">
        <title>Oil accumulation by the oleaginous diatom Fistulifera solaris as revealed by the genome and transcriptome.</title>
        <authorList>
            <person name="Tanaka T."/>
            <person name="Maeda Y."/>
            <person name="Veluchamy A."/>
            <person name="Tanaka M."/>
            <person name="Abida H."/>
            <person name="Marechal E."/>
            <person name="Bowler C."/>
            <person name="Muto M."/>
            <person name="Sunaga Y."/>
            <person name="Tanaka M."/>
            <person name="Yoshino T."/>
            <person name="Taniguchi T."/>
            <person name="Fukuda Y."/>
            <person name="Nemoto M."/>
            <person name="Matsumoto M."/>
            <person name="Wong P.S."/>
            <person name="Aburatani S."/>
            <person name="Fujibuchi W."/>
        </authorList>
    </citation>
    <scope>NUCLEOTIDE SEQUENCE [LARGE SCALE GENOMIC DNA]</scope>
    <source>
        <strain evidence="2 3">JPCC DA0580</strain>
    </source>
</reference>
<dbReference type="GO" id="GO:0006749">
    <property type="term" value="P:glutathione metabolic process"/>
    <property type="evidence" value="ECO:0007669"/>
    <property type="project" value="TreeGrafter"/>
</dbReference>
<dbReference type="Gene3D" id="3.40.30.10">
    <property type="entry name" value="Glutaredoxin"/>
    <property type="match status" value="1"/>
</dbReference>
<evidence type="ECO:0000259" key="1">
    <source>
        <dbReference type="PROSITE" id="PS50405"/>
    </source>
</evidence>
<dbReference type="GO" id="GO:0004364">
    <property type="term" value="F:glutathione transferase activity"/>
    <property type="evidence" value="ECO:0007669"/>
    <property type="project" value="TreeGrafter"/>
</dbReference>
<gene>
    <name evidence="2" type="ORF">FisN_1Hh348</name>
</gene>
<name>A0A1Z5J9Z7_FISSO</name>